<keyword evidence="4" id="KW-0812">Transmembrane</keyword>
<feature type="domain" description="Response regulatory" evidence="9">
    <location>
        <begin position="22"/>
        <end position="140"/>
    </location>
</feature>
<comment type="function">
    <text evidence="7">May play the central regulatory role in sporulation. It may be an element of the effector pathway responsible for the activation of sporulation genes in response to nutritional stress. Spo0A may act in concert with spo0H (a sigma factor) to control the expression of some genes that are critical to the sporulation process.</text>
</comment>
<evidence type="ECO:0000256" key="4">
    <source>
        <dbReference type="ARBA" id="ARBA00022692"/>
    </source>
</evidence>
<name>E7GUI4_CLOS6</name>
<feature type="domain" description="CHASE" evidence="10">
    <location>
        <begin position="105"/>
        <end position="178"/>
    </location>
</feature>
<dbReference type="InterPro" id="IPR006189">
    <property type="entry name" value="CHASE_dom"/>
</dbReference>
<keyword evidence="12" id="KW-1185">Reference proteome</keyword>
<feature type="modified residue" description="4-aspartylphosphate" evidence="8">
    <location>
        <position position="74"/>
    </location>
</feature>
<dbReference type="HOGENOM" id="CLU_1432303_0_0_9"/>
<evidence type="ECO:0000256" key="6">
    <source>
        <dbReference type="ARBA" id="ARBA00023136"/>
    </source>
</evidence>
<evidence type="ECO:0000256" key="3">
    <source>
        <dbReference type="ARBA" id="ARBA00022553"/>
    </source>
</evidence>
<accession>E7GUI4</accession>
<dbReference type="InterPro" id="IPR001789">
    <property type="entry name" value="Sig_transdc_resp-reg_receiver"/>
</dbReference>
<dbReference type="eggNOG" id="COG3452">
    <property type="taxonomic scope" value="Bacteria"/>
</dbReference>
<keyword evidence="6" id="KW-0472">Membrane</keyword>
<keyword evidence="5" id="KW-1133">Transmembrane helix</keyword>
<dbReference type="SUPFAM" id="SSF52172">
    <property type="entry name" value="CheY-like"/>
    <property type="match status" value="1"/>
</dbReference>
<evidence type="ECO:0000259" key="10">
    <source>
        <dbReference type="PROSITE" id="PS50839"/>
    </source>
</evidence>
<evidence type="ECO:0000256" key="8">
    <source>
        <dbReference type="PROSITE-ProRule" id="PRU00169"/>
    </source>
</evidence>
<protein>
    <recommendedName>
        <fullName evidence="2">Stage 0 sporulation protein A homolog</fullName>
    </recommendedName>
</protein>
<dbReference type="Gene3D" id="3.30.450.350">
    <property type="entry name" value="CHASE domain"/>
    <property type="match status" value="1"/>
</dbReference>
<evidence type="ECO:0000256" key="1">
    <source>
        <dbReference type="ARBA" id="ARBA00004370"/>
    </source>
</evidence>
<dbReference type="CDD" id="cd17546">
    <property type="entry name" value="REC_hyHK_CKI1_RcsC-like"/>
    <property type="match status" value="1"/>
</dbReference>
<dbReference type="InterPro" id="IPR011006">
    <property type="entry name" value="CheY-like_superfamily"/>
</dbReference>
<dbReference type="eggNOG" id="COG0745">
    <property type="taxonomic scope" value="Bacteria"/>
</dbReference>
<dbReference type="Pfam" id="PF00072">
    <property type="entry name" value="Response_reg"/>
    <property type="match status" value="1"/>
</dbReference>
<evidence type="ECO:0000313" key="11">
    <source>
        <dbReference type="EMBL" id="EGA91541.1"/>
    </source>
</evidence>
<comment type="subcellular location">
    <subcellularLocation>
        <location evidence="1">Membrane</location>
    </subcellularLocation>
</comment>
<evidence type="ECO:0000256" key="2">
    <source>
        <dbReference type="ARBA" id="ARBA00018672"/>
    </source>
</evidence>
<dbReference type="InterPro" id="IPR042240">
    <property type="entry name" value="CHASE_sf"/>
</dbReference>
<comment type="caution">
    <text evidence="11">The sequence shown here is derived from an EMBL/GenBank/DDBJ whole genome shotgun (WGS) entry which is preliminary data.</text>
</comment>
<dbReference type="PROSITE" id="PS50110">
    <property type="entry name" value="RESPONSE_REGULATORY"/>
    <property type="match status" value="1"/>
</dbReference>
<reference evidence="11 12" key="1">
    <citation type="submission" date="2010-12" db="EMBL/GenBank/DDBJ databases">
        <title>The Genome Sequence of Clostridium symbiosum strain WAL-14163.</title>
        <authorList>
            <person name="Earl A."/>
            <person name="Ward D."/>
            <person name="Feldgarden M."/>
            <person name="Gevers D."/>
            <person name="Finegold S.M."/>
            <person name="Summanen P.H."/>
            <person name="Molitoris D.R."/>
            <person name="Vaisanen M.L."/>
            <person name="Daigneault M."/>
            <person name="Young S.K."/>
            <person name="Zeng Q."/>
            <person name="Gargeya S."/>
            <person name="Fitzgerald M."/>
            <person name="Haas B."/>
            <person name="Abouelleil A."/>
            <person name="Alvarado L."/>
            <person name="Arachchi H.M."/>
            <person name="Berlin A."/>
            <person name="Brown A."/>
            <person name="Chapman S.B."/>
            <person name="Chen Z."/>
            <person name="Dunbar C."/>
            <person name="Freedman E."/>
            <person name="Gearin G."/>
            <person name="Gellesch M."/>
            <person name="Goldberg J."/>
            <person name="Griggs A."/>
            <person name="Gujja S."/>
            <person name="Heilman E."/>
            <person name="Heiman D."/>
            <person name="Howarth C."/>
            <person name="Larson L."/>
            <person name="Lui A."/>
            <person name="MacDonald P.J.P."/>
            <person name="Mehta T."/>
            <person name="Montmayeur A."/>
            <person name="Murphy C."/>
            <person name="Neiman D."/>
            <person name="Pearson M."/>
            <person name="Priest M."/>
            <person name="Roberts A."/>
            <person name="Saif S."/>
            <person name="Shea T."/>
            <person name="Shenoy N."/>
            <person name="Sisk P."/>
            <person name="Stolte C."/>
            <person name="Sykes S."/>
            <person name="White J."/>
            <person name="Yandava C."/>
            <person name="Nusbaum C."/>
            <person name="Birren B."/>
        </authorList>
    </citation>
    <scope>NUCLEOTIDE SEQUENCE [LARGE SCALE GENOMIC DNA]</scope>
    <source>
        <strain evidence="11 12">WAL-14163</strain>
    </source>
</reference>
<dbReference type="PANTHER" id="PTHR45339">
    <property type="entry name" value="HYBRID SIGNAL TRANSDUCTION HISTIDINE KINASE J"/>
    <property type="match status" value="1"/>
</dbReference>
<dbReference type="EMBL" id="ADLQ01000109">
    <property type="protein sequence ID" value="EGA91541.1"/>
    <property type="molecule type" value="Genomic_DNA"/>
</dbReference>
<dbReference type="GO" id="GO:0003824">
    <property type="term" value="F:catalytic activity"/>
    <property type="evidence" value="ECO:0007669"/>
    <property type="project" value="UniProtKB-ARBA"/>
</dbReference>
<dbReference type="PANTHER" id="PTHR45339:SF3">
    <property type="entry name" value="HISTIDINE KINASE"/>
    <property type="match status" value="1"/>
</dbReference>
<evidence type="ECO:0000259" key="9">
    <source>
        <dbReference type="PROSITE" id="PS50110"/>
    </source>
</evidence>
<evidence type="ECO:0000256" key="7">
    <source>
        <dbReference type="ARBA" id="ARBA00024867"/>
    </source>
</evidence>
<gene>
    <name evidence="11" type="ORF">HMPREF9474_04579</name>
</gene>
<keyword evidence="3 8" id="KW-0597">Phosphoprotein</keyword>
<dbReference type="GO" id="GO:0016020">
    <property type="term" value="C:membrane"/>
    <property type="evidence" value="ECO:0007669"/>
    <property type="project" value="UniProtKB-SubCell"/>
</dbReference>
<dbReference type="RefSeq" id="WP_003505221.1">
    <property type="nucleotide sequence ID" value="NZ_GL834325.1"/>
</dbReference>
<organism evidence="11 12">
    <name type="scientific">Clostridium symbiosum (strain WAL-14163)</name>
    <dbReference type="NCBI Taxonomy" id="742740"/>
    <lineage>
        <taxon>Bacteria</taxon>
        <taxon>Bacillati</taxon>
        <taxon>Bacillota</taxon>
        <taxon>Clostridia</taxon>
        <taxon>Lachnospirales</taxon>
        <taxon>Lachnospiraceae</taxon>
        <taxon>Otoolea</taxon>
    </lineage>
</organism>
<evidence type="ECO:0000313" key="12">
    <source>
        <dbReference type="Proteomes" id="UP000002970"/>
    </source>
</evidence>
<dbReference type="Proteomes" id="UP000002970">
    <property type="component" value="Unassembled WGS sequence"/>
</dbReference>
<dbReference type="STRING" id="1512.GCA_900049235_04948"/>
<dbReference type="PROSITE" id="PS50839">
    <property type="entry name" value="CHASE"/>
    <property type="match status" value="1"/>
</dbReference>
<evidence type="ECO:0000256" key="5">
    <source>
        <dbReference type="ARBA" id="ARBA00022989"/>
    </source>
</evidence>
<dbReference type="Gene3D" id="3.40.50.2300">
    <property type="match status" value="1"/>
</dbReference>
<dbReference type="AlphaFoldDB" id="E7GUI4"/>
<sequence>MEALTGATAAGEEGKGLFTGRRILIAEDNEITAEIICEILRMCGIITEVESNGALAVEEFFSAAPGTYDAILMDIQMPEMDGCPYRKAERLYEHAPAIRSLQLAPDGIVTYVYPLEGNENAFGSLFDHPERRAEAEYARDTGKMTLSGPYGLSQGGLGLVARKPIYLDNEGREHTFWGQRGRSECTGNL</sequence>
<dbReference type="SMART" id="SM01079">
    <property type="entry name" value="CHASE"/>
    <property type="match status" value="1"/>
</dbReference>
<dbReference type="Pfam" id="PF03924">
    <property type="entry name" value="CHASE"/>
    <property type="match status" value="1"/>
</dbReference>
<dbReference type="GO" id="GO:0000160">
    <property type="term" value="P:phosphorelay signal transduction system"/>
    <property type="evidence" value="ECO:0007669"/>
    <property type="project" value="InterPro"/>
</dbReference>
<proteinExistence type="predicted"/>